<evidence type="ECO:0000256" key="2">
    <source>
        <dbReference type="ARBA" id="ARBA00004370"/>
    </source>
</evidence>
<keyword evidence="9" id="KW-0902">Two-component regulatory system</keyword>
<comment type="catalytic activity">
    <reaction evidence="1">
        <text>ATP + protein L-histidine = ADP + protein N-phospho-L-histidine.</text>
        <dbReference type="EC" id="2.7.13.3"/>
    </reaction>
</comment>
<feature type="transmembrane region" description="Helical" evidence="11">
    <location>
        <begin position="196"/>
        <end position="217"/>
    </location>
</feature>
<dbReference type="RefSeq" id="WP_300959073.1">
    <property type="nucleotide sequence ID" value="NZ_JAUHJR010000001.1"/>
</dbReference>
<dbReference type="Gene3D" id="3.30.565.10">
    <property type="entry name" value="Histidine kinase-like ATPase, C-terminal domain"/>
    <property type="match status" value="1"/>
</dbReference>
<dbReference type="EMBL" id="JAUHJR010000001">
    <property type="protein sequence ID" value="MDN4160207.1"/>
    <property type="molecule type" value="Genomic_DNA"/>
</dbReference>
<dbReference type="GO" id="GO:0016301">
    <property type="term" value="F:kinase activity"/>
    <property type="evidence" value="ECO:0007669"/>
    <property type="project" value="UniProtKB-KW"/>
</dbReference>
<comment type="subcellular location">
    <subcellularLocation>
        <location evidence="2">Membrane</location>
    </subcellularLocation>
</comment>
<dbReference type="PANTHER" id="PTHR45436:SF5">
    <property type="entry name" value="SENSOR HISTIDINE KINASE TRCS"/>
    <property type="match status" value="1"/>
</dbReference>
<feature type="transmembrane region" description="Helical" evidence="11">
    <location>
        <begin position="165"/>
        <end position="184"/>
    </location>
</feature>
<feature type="transmembrane region" description="Helical" evidence="11">
    <location>
        <begin position="12"/>
        <end position="32"/>
    </location>
</feature>
<dbReference type="InterPro" id="IPR003594">
    <property type="entry name" value="HATPase_dom"/>
</dbReference>
<evidence type="ECO:0000256" key="10">
    <source>
        <dbReference type="ARBA" id="ARBA00023136"/>
    </source>
</evidence>
<evidence type="ECO:0000256" key="5">
    <source>
        <dbReference type="ARBA" id="ARBA00022679"/>
    </source>
</evidence>
<feature type="transmembrane region" description="Helical" evidence="11">
    <location>
        <begin position="223"/>
        <end position="244"/>
    </location>
</feature>
<evidence type="ECO:0000256" key="4">
    <source>
        <dbReference type="ARBA" id="ARBA00022553"/>
    </source>
</evidence>
<accession>A0ABT8EPY1</accession>
<protein>
    <recommendedName>
        <fullName evidence="3">histidine kinase</fullName>
        <ecNumber evidence="3">2.7.13.3</ecNumber>
    </recommendedName>
</protein>
<dbReference type="InterPro" id="IPR050428">
    <property type="entry name" value="TCS_sensor_his_kinase"/>
</dbReference>
<keyword evidence="6 11" id="KW-0812">Transmembrane</keyword>
<dbReference type="Proteomes" id="UP001168537">
    <property type="component" value="Unassembled WGS sequence"/>
</dbReference>
<evidence type="ECO:0000313" key="14">
    <source>
        <dbReference type="Proteomes" id="UP001168537"/>
    </source>
</evidence>
<keyword evidence="14" id="KW-1185">Reference proteome</keyword>
<feature type="domain" description="Histidine kinase" evidence="12">
    <location>
        <begin position="274"/>
        <end position="470"/>
    </location>
</feature>
<dbReference type="PRINTS" id="PR00344">
    <property type="entry name" value="BCTRLSENSOR"/>
</dbReference>
<feature type="transmembrane region" description="Helical" evidence="11">
    <location>
        <begin position="107"/>
        <end position="127"/>
    </location>
</feature>
<sequence>MRRTRDRGTGDGRTMLALVLVLTVPLLLLGWLVPGARELDRAALAYELLVYPSVSVAGLLFYVCWRMSANPTTAWLAAGVTVVGTQGVGLAAVHLARPADSAAHATWMTGIDLALQALVVAGTVLAARRPLRADPFLAGLAVGAAATALRAAALDLPALSLSGAALQGLAVLLFAGQVCAALLLTRLVGSPGWVRLRIGLASVALGFSHLVLAPGLFDDVVAAVATVLRIGGAAVLIHTSLALLQVKTHRHGSTVRSLRQRMEHLEADARVNRERLHEIGATIAGIANVSQILHTQPALPDDRRRHLEQAIDAEAARLQRLMDGRRTARFEQVDLDAVLEPIVTAHRARGRRVVWGPGRVRALGRPDDVAEVVNILLENAAQHARTACTLEVDHAADAVVIRVADDGPGVPADLAGGIFDWGRRGSGSTGQGIGLHIAHRLMVEQGGDLHLAPSPPGQGATFVAVLPGEVRE</sequence>
<feature type="transmembrane region" description="Helical" evidence="11">
    <location>
        <begin position="75"/>
        <end position="95"/>
    </location>
</feature>
<keyword evidence="7 13" id="KW-0418">Kinase</keyword>
<evidence type="ECO:0000256" key="11">
    <source>
        <dbReference type="SAM" id="Phobius"/>
    </source>
</evidence>
<dbReference type="InterPro" id="IPR004358">
    <property type="entry name" value="Sig_transdc_His_kin-like_C"/>
</dbReference>
<evidence type="ECO:0000256" key="6">
    <source>
        <dbReference type="ARBA" id="ARBA00022692"/>
    </source>
</evidence>
<reference evidence="13" key="1">
    <citation type="submission" date="2023-06" db="EMBL/GenBank/DDBJ databases">
        <title>Draft genome sequence of Nocardioides sp. SOB72.</title>
        <authorList>
            <person name="Zhang G."/>
        </authorList>
    </citation>
    <scope>NUCLEOTIDE SEQUENCE</scope>
    <source>
        <strain evidence="13">SOB72</strain>
    </source>
</reference>
<keyword evidence="10 11" id="KW-0472">Membrane</keyword>
<keyword evidence="8 11" id="KW-1133">Transmembrane helix</keyword>
<dbReference type="EC" id="2.7.13.3" evidence="3"/>
<keyword evidence="5" id="KW-0808">Transferase</keyword>
<organism evidence="13 14">
    <name type="scientific">Nocardioides abyssi</name>
    <dbReference type="NCBI Taxonomy" id="3058370"/>
    <lineage>
        <taxon>Bacteria</taxon>
        <taxon>Bacillati</taxon>
        <taxon>Actinomycetota</taxon>
        <taxon>Actinomycetes</taxon>
        <taxon>Propionibacteriales</taxon>
        <taxon>Nocardioidaceae</taxon>
        <taxon>Nocardioides</taxon>
    </lineage>
</organism>
<evidence type="ECO:0000313" key="13">
    <source>
        <dbReference type="EMBL" id="MDN4160207.1"/>
    </source>
</evidence>
<evidence type="ECO:0000256" key="7">
    <source>
        <dbReference type="ARBA" id="ARBA00022777"/>
    </source>
</evidence>
<dbReference type="Pfam" id="PF02518">
    <property type="entry name" value="HATPase_c"/>
    <property type="match status" value="1"/>
</dbReference>
<dbReference type="InterPro" id="IPR005467">
    <property type="entry name" value="His_kinase_dom"/>
</dbReference>
<proteinExistence type="predicted"/>
<keyword evidence="4" id="KW-0597">Phosphoprotein</keyword>
<evidence type="ECO:0000256" key="1">
    <source>
        <dbReference type="ARBA" id="ARBA00000085"/>
    </source>
</evidence>
<evidence type="ECO:0000256" key="3">
    <source>
        <dbReference type="ARBA" id="ARBA00012438"/>
    </source>
</evidence>
<evidence type="ECO:0000259" key="12">
    <source>
        <dbReference type="PROSITE" id="PS50109"/>
    </source>
</evidence>
<dbReference type="SUPFAM" id="SSF55874">
    <property type="entry name" value="ATPase domain of HSP90 chaperone/DNA topoisomerase II/histidine kinase"/>
    <property type="match status" value="1"/>
</dbReference>
<comment type="caution">
    <text evidence="13">The sequence shown here is derived from an EMBL/GenBank/DDBJ whole genome shotgun (WGS) entry which is preliminary data.</text>
</comment>
<gene>
    <name evidence="13" type="ORF">QWY29_02480</name>
</gene>
<dbReference type="PROSITE" id="PS50109">
    <property type="entry name" value="HIS_KIN"/>
    <property type="match status" value="1"/>
</dbReference>
<evidence type="ECO:0000256" key="9">
    <source>
        <dbReference type="ARBA" id="ARBA00023012"/>
    </source>
</evidence>
<dbReference type="PANTHER" id="PTHR45436">
    <property type="entry name" value="SENSOR HISTIDINE KINASE YKOH"/>
    <property type="match status" value="1"/>
</dbReference>
<evidence type="ECO:0000256" key="8">
    <source>
        <dbReference type="ARBA" id="ARBA00022989"/>
    </source>
</evidence>
<name>A0ABT8EPY1_9ACTN</name>
<dbReference type="InterPro" id="IPR036890">
    <property type="entry name" value="HATPase_C_sf"/>
</dbReference>
<feature type="transmembrane region" description="Helical" evidence="11">
    <location>
        <begin position="136"/>
        <end position="153"/>
    </location>
</feature>
<feature type="transmembrane region" description="Helical" evidence="11">
    <location>
        <begin position="44"/>
        <end position="63"/>
    </location>
</feature>
<dbReference type="SMART" id="SM00387">
    <property type="entry name" value="HATPase_c"/>
    <property type="match status" value="1"/>
</dbReference>